<evidence type="ECO:0000256" key="1">
    <source>
        <dbReference type="SAM" id="MobiDB-lite"/>
    </source>
</evidence>
<dbReference type="Pfam" id="PF13365">
    <property type="entry name" value="Trypsin_2"/>
    <property type="match status" value="1"/>
</dbReference>
<gene>
    <name evidence="4" type="ORF">E2L08_07890</name>
</gene>
<evidence type="ECO:0000313" key="4">
    <source>
        <dbReference type="EMBL" id="TDL79890.1"/>
    </source>
</evidence>
<accession>A0A4R6A834</accession>
<comment type="caution">
    <text evidence="4">The sequence shown here is derived from an EMBL/GenBank/DDBJ whole genome shotgun (WGS) entry which is preliminary data.</text>
</comment>
<dbReference type="Gene3D" id="1.10.101.10">
    <property type="entry name" value="PGBD-like superfamily/PGBD"/>
    <property type="match status" value="1"/>
</dbReference>
<dbReference type="Pfam" id="PF01471">
    <property type="entry name" value="PG_binding_1"/>
    <property type="match status" value="1"/>
</dbReference>
<dbReference type="OrthoDB" id="6810892at2"/>
<organism evidence="4 5">
    <name type="scientific">Palleronia sediminis</name>
    <dbReference type="NCBI Taxonomy" id="2547833"/>
    <lineage>
        <taxon>Bacteria</taxon>
        <taxon>Pseudomonadati</taxon>
        <taxon>Pseudomonadota</taxon>
        <taxon>Alphaproteobacteria</taxon>
        <taxon>Rhodobacterales</taxon>
        <taxon>Roseobacteraceae</taxon>
        <taxon>Palleronia</taxon>
    </lineage>
</organism>
<keyword evidence="5" id="KW-1185">Reference proteome</keyword>
<dbReference type="InterPro" id="IPR036365">
    <property type="entry name" value="PGBD-like_sf"/>
</dbReference>
<feature type="region of interest" description="Disordered" evidence="1">
    <location>
        <begin position="137"/>
        <end position="183"/>
    </location>
</feature>
<dbReference type="InterPro" id="IPR002477">
    <property type="entry name" value="Peptidoglycan-bd-like"/>
</dbReference>
<proteinExistence type="predicted"/>
<protein>
    <submittedName>
        <fullName evidence="4">Peptidoglycan-binding protein</fullName>
    </submittedName>
</protein>
<dbReference type="InterPro" id="IPR036366">
    <property type="entry name" value="PGBDSf"/>
</dbReference>
<dbReference type="SUPFAM" id="SSF47090">
    <property type="entry name" value="PGBD-like"/>
    <property type="match status" value="1"/>
</dbReference>
<dbReference type="SUPFAM" id="SSF50494">
    <property type="entry name" value="Trypsin-like serine proteases"/>
    <property type="match status" value="1"/>
</dbReference>
<dbReference type="Proteomes" id="UP000295701">
    <property type="component" value="Unassembled WGS sequence"/>
</dbReference>
<dbReference type="Gene3D" id="2.40.10.120">
    <property type="match status" value="1"/>
</dbReference>
<sequence length="608" mass="64394">MTRAAAAALFAVTLVPGAGGARAQEAPRVAAAAPGEVWLQIAARSGQEAALEDAAAFDETLDDVQSFRIGSTDFYAIVLGPFSPDEAAARRRELRAQGAIPADSFTNEGDSYSVAIYPPAPSEAAEVAAATIPAAEPEPVVEAEPEPAPVAEPEPEPEPLPEPEPDETPAEARQSESELTREERDALQIALQWAGFYQSRIDGAFGRGTRAAMRAWQDANGYEPTGILTTRQRAALIDSYNAVLDGIGVAPVTDRAAGITVDMPTDLVAFARHAPPFAHYDARREGDPFRVLLISQAGGREDLNALYNVMQTLEIVPPEGERELRAEGFTLVGRDGDIVSHTQAQLRNGHIKGFTLIWPEGDEDRRTRLLDRMRQSFAVDTDEVLTAAAAEPSEEQSVDLLAGLRIRSPEVTRSGFYVTRRGDIVTTADAVADCREITLDDAIEATVAARDEALGLALLTPGQALAPRAHARFALAAPLLGSEAILAGFSFGGMLGAPSLTYGEVSDMRGLDGDARLDRYTLDAQPGDAGGPVLDPAGNVLGALLSDPVEGRTLPQDVAFAADAEVVVAFLEANGITADTARSTGDPIARGLLETRATDMTVLVGCWR</sequence>
<feature type="chain" id="PRO_5020181955" evidence="2">
    <location>
        <begin position="24"/>
        <end position="608"/>
    </location>
</feature>
<dbReference type="InterPro" id="IPR009003">
    <property type="entry name" value="Peptidase_S1_PA"/>
</dbReference>
<feature type="compositionally biased region" description="Basic and acidic residues" evidence="1">
    <location>
        <begin position="173"/>
        <end position="183"/>
    </location>
</feature>
<reference evidence="4 5" key="1">
    <citation type="submission" date="2019-03" db="EMBL/GenBank/DDBJ databases">
        <title>Primorskyibacter sp. SS33 isolated from sediments.</title>
        <authorList>
            <person name="Xunke S."/>
        </authorList>
    </citation>
    <scope>NUCLEOTIDE SEQUENCE [LARGE SCALE GENOMIC DNA]</scope>
    <source>
        <strain evidence="4 5">SS33</strain>
    </source>
</reference>
<dbReference type="AlphaFoldDB" id="A0A4R6A834"/>
<dbReference type="EMBL" id="SNAA01000007">
    <property type="protein sequence ID" value="TDL79890.1"/>
    <property type="molecule type" value="Genomic_DNA"/>
</dbReference>
<evidence type="ECO:0000259" key="3">
    <source>
        <dbReference type="Pfam" id="PF01471"/>
    </source>
</evidence>
<feature type="signal peptide" evidence="2">
    <location>
        <begin position="1"/>
        <end position="23"/>
    </location>
</feature>
<name>A0A4R6A834_9RHOB</name>
<evidence type="ECO:0000313" key="5">
    <source>
        <dbReference type="Proteomes" id="UP000295701"/>
    </source>
</evidence>
<feature type="compositionally biased region" description="Acidic residues" evidence="1">
    <location>
        <begin position="153"/>
        <end position="169"/>
    </location>
</feature>
<keyword evidence="2" id="KW-0732">Signal</keyword>
<evidence type="ECO:0000256" key="2">
    <source>
        <dbReference type="SAM" id="SignalP"/>
    </source>
</evidence>
<feature type="domain" description="Peptidoglycan binding-like" evidence="3">
    <location>
        <begin position="181"/>
        <end position="236"/>
    </location>
</feature>